<dbReference type="GO" id="GO:0010508">
    <property type="term" value="P:positive regulation of autophagy"/>
    <property type="evidence" value="ECO:0007669"/>
    <property type="project" value="TreeGrafter"/>
</dbReference>
<evidence type="ECO:0000256" key="2">
    <source>
        <dbReference type="ARBA" id="ARBA00017880"/>
    </source>
</evidence>
<evidence type="ECO:0000256" key="4">
    <source>
        <dbReference type="RuleBase" id="RU368069"/>
    </source>
</evidence>
<keyword evidence="4" id="KW-0469">Meiosis</keyword>
<dbReference type="PANTHER" id="PTHR13153">
    <property type="entry name" value="CGTHBA PROTEIN -14 GENE PROTEIN"/>
    <property type="match status" value="1"/>
</dbReference>
<dbReference type="GO" id="GO:0038202">
    <property type="term" value="P:TORC1 signaling"/>
    <property type="evidence" value="ECO:0007669"/>
    <property type="project" value="TreeGrafter"/>
</dbReference>
<feature type="compositionally biased region" description="Basic residues" evidence="5">
    <location>
        <begin position="248"/>
        <end position="264"/>
    </location>
</feature>
<evidence type="ECO:0000259" key="6">
    <source>
        <dbReference type="Pfam" id="PF24064"/>
    </source>
</evidence>
<keyword evidence="8" id="KW-1185">Reference proteome</keyword>
<feature type="domain" description="GATOR1 complex protein NPRL3 C-terminal HTH" evidence="6">
    <location>
        <begin position="765"/>
        <end position="826"/>
    </location>
</feature>
<dbReference type="InterPro" id="IPR056603">
    <property type="entry name" value="HTH_NPRL3"/>
</dbReference>
<proteinExistence type="inferred from homology"/>
<dbReference type="InterPro" id="IPR005365">
    <property type="entry name" value="Npr3"/>
</dbReference>
<dbReference type="GO" id="GO:0051321">
    <property type="term" value="P:meiotic cell cycle"/>
    <property type="evidence" value="ECO:0007669"/>
    <property type="project" value="UniProtKB-UniRule"/>
</dbReference>
<dbReference type="GO" id="GO:0034198">
    <property type="term" value="P:cellular response to amino acid starvation"/>
    <property type="evidence" value="ECO:0007669"/>
    <property type="project" value="TreeGrafter"/>
</dbReference>
<feature type="region of interest" description="Disordered" evidence="5">
    <location>
        <begin position="247"/>
        <end position="301"/>
    </location>
</feature>
<dbReference type="PANTHER" id="PTHR13153:SF5">
    <property type="entry name" value="GATOR COMPLEX PROTEIN NPRL3"/>
    <property type="match status" value="1"/>
</dbReference>
<dbReference type="AlphaFoldDB" id="A0A0A8LAV9"/>
<comment type="function">
    <text evidence="4">Mediates inactivation of the TORC1 complex in response to amino acid starvation. Required for meiotic nuclear division.</text>
</comment>
<evidence type="ECO:0000256" key="5">
    <source>
        <dbReference type="SAM" id="MobiDB-lite"/>
    </source>
</evidence>
<evidence type="ECO:0000313" key="7">
    <source>
        <dbReference type="EMBL" id="CDO96206.1"/>
    </source>
</evidence>
<gene>
    <name evidence="7" type="ORF">KLDO_g4421</name>
</gene>
<evidence type="ECO:0000256" key="3">
    <source>
        <dbReference type="ARBA" id="ARBA00030028"/>
    </source>
</evidence>
<protein>
    <recommendedName>
        <fullName evidence="2 4">Nitrogen permease regulator 3</fullName>
    </recommendedName>
    <alternativeName>
        <fullName evidence="3 4">Required for meiotic nuclear division protein 11</fullName>
    </alternativeName>
</protein>
<dbReference type="EMBL" id="CCBQ010000047">
    <property type="protein sequence ID" value="CDO96206.1"/>
    <property type="molecule type" value="Genomic_DNA"/>
</dbReference>
<dbReference type="GO" id="GO:1990130">
    <property type="term" value="C:GATOR1 complex"/>
    <property type="evidence" value="ECO:0007669"/>
    <property type="project" value="TreeGrafter"/>
</dbReference>
<comment type="caution">
    <text evidence="7">The sequence shown here is derived from an EMBL/GenBank/DDBJ whole genome shotgun (WGS) entry which is preliminary data.</text>
</comment>
<accession>A0A0A8LAV9</accession>
<evidence type="ECO:0000256" key="1">
    <source>
        <dbReference type="ARBA" id="ARBA00010546"/>
    </source>
</evidence>
<feature type="compositionally biased region" description="Acidic residues" evidence="5">
    <location>
        <begin position="286"/>
        <end position="295"/>
    </location>
</feature>
<dbReference type="Pfam" id="PF24064">
    <property type="entry name" value="HTH_NPRL3"/>
    <property type="match status" value="1"/>
</dbReference>
<organism evidence="7 8">
    <name type="scientific">Kluyveromyces dobzhanskii CBS 2104</name>
    <dbReference type="NCBI Taxonomy" id="1427455"/>
    <lineage>
        <taxon>Eukaryota</taxon>
        <taxon>Fungi</taxon>
        <taxon>Dikarya</taxon>
        <taxon>Ascomycota</taxon>
        <taxon>Saccharomycotina</taxon>
        <taxon>Saccharomycetes</taxon>
        <taxon>Saccharomycetales</taxon>
        <taxon>Saccharomycetaceae</taxon>
        <taxon>Kluyveromyces</taxon>
    </lineage>
</organism>
<dbReference type="GO" id="GO:1904262">
    <property type="term" value="P:negative regulation of TORC1 signaling"/>
    <property type="evidence" value="ECO:0007669"/>
    <property type="project" value="TreeGrafter"/>
</dbReference>
<dbReference type="OrthoDB" id="18648at2759"/>
<evidence type="ECO:0000313" key="8">
    <source>
        <dbReference type="Proteomes" id="UP000031516"/>
    </source>
</evidence>
<sequence>MSANLPNSCLVEIALTVSTHSGPQLIYHYPPTNYATATNSKKAHHCDVRKRYHYTDSDNNSSSDDYSSGLSDSELSTDYADCSSDASGSSLDSFPQLVQEDTVASSVNNNTSINTGLHSRQSQISANKLFQLLNHNNNNSVINGENSLRESLHSIRTSTNMSSTTEPKPEDDYEGFDQELKSSVDDLLDDAFFQQDTFQDISKVLNFNTEFVAELCSPRKEMCNTRFEFTVDDLCFLGLPIHADNKGRWKKSKKKKHTSKRSARHNSTSKSRSKADSQSQTNDVEQLADDENSEDETTKSEMLNEMYDITNTENDEFEGLEKSINMFQICFIMNPKIIEYNERVDDMYHYVVTRLSLILRYIQGKTGYVTRECANIMKCRDDVAKHSRYYESLKSPWSKGKYMYEKVLYESSLARALTKCFNCIKKNQIANLEIDNDKIVSLQIPIKTEFSILPNLKEDPVLRGSFLSSILNENFIGRTSDLTAEDSDNLYANHDRLLDYGLLLLDEPENIIKGLEKASFDNGVTDLLLINLLKQLKPTLRLGQYKLLVKELIDSNDSIYDDQFYETTLKSLCLHLIYWRHARLILPISSRNTYIVSPLAPISGFSTDEFEHEEYDTLIRKYETPVSNNEGISLIYQNRKIFSDKFPSLPSLPSFLQLISTQKPRPFGHIIPSNEHKSMYLNALAWLMRHGYLTQLLTFVYIRVDKRIKITVDEDLERDNLRPNKTEEQENFVTSDENYNINVFNDLEMMNDNDFTIILEPERNTALEKRWLYKCSEELPADLQTLFRQVVKYFNGKVSLEYVMIRESIPKNEMKRLLQALGKYAIEVKHW</sequence>
<dbReference type="GO" id="GO:0005774">
    <property type="term" value="C:vacuolar membrane"/>
    <property type="evidence" value="ECO:0007669"/>
    <property type="project" value="UniProtKB-SubCell"/>
</dbReference>
<dbReference type="Proteomes" id="UP000031516">
    <property type="component" value="Unassembled WGS sequence"/>
</dbReference>
<comment type="subcellular location">
    <subcellularLocation>
        <location evidence="4">Vacuole membrane</location>
        <topology evidence="4">Peripheral membrane protein</topology>
    </subcellularLocation>
</comment>
<keyword evidence="4" id="KW-0732">Signal</keyword>
<comment type="similarity">
    <text evidence="1 4">Belongs to the NPR3 family.</text>
</comment>
<name>A0A0A8LAV9_9SACH</name>
<reference evidence="7 8" key="1">
    <citation type="submission" date="2014-03" db="EMBL/GenBank/DDBJ databases">
        <title>The genome of Kluyveromyces dobzhanskii.</title>
        <authorList>
            <person name="Nystedt B."/>
            <person name="Astrom S."/>
        </authorList>
    </citation>
    <scope>NUCLEOTIDE SEQUENCE [LARGE SCALE GENOMIC DNA]</scope>
    <source>
        <strain evidence="7 8">CBS 2104</strain>
    </source>
</reference>
<dbReference type="Pfam" id="PF03666">
    <property type="entry name" value="NPR3"/>
    <property type="match status" value="1"/>
</dbReference>
<feature type="compositionally biased region" description="Polar residues" evidence="5">
    <location>
        <begin position="265"/>
        <end position="284"/>
    </location>
</feature>
<feature type="region of interest" description="Disordered" evidence="5">
    <location>
        <begin position="53"/>
        <end position="84"/>
    </location>
</feature>
<feature type="compositionally biased region" description="Low complexity" evidence="5">
    <location>
        <begin position="57"/>
        <end position="84"/>
    </location>
</feature>